<sequence>MQIEILRNDRLIAGPIPWDASRVRDIIMRQGGDYRLVPNGFISPIHIGSISVLPVRSVKPELTVMQAYGQPERTASNDEVVYTYPVVERDYDEVLEEQRAKKLNEINNAYTTAAAPLIKEYPEVETKGWDQQKADAEAYLAWHETQQGEPPQMMVLDKILAGRNGEDGTETLYELSVAVQRNAAAFAEFQVLTGKRQRLAKLARAAETLEALEAIQW</sequence>
<proteinExistence type="predicted"/>
<gene>
    <name evidence="1" type="ORF">ACIGG6_02060</name>
</gene>
<dbReference type="EMBL" id="JBITWC010000003">
    <property type="protein sequence ID" value="MFI8748778.1"/>
    <property type="molecule type" value="Genomic_DNA"/>
</dbReference>
<dbReference type="Proteomes" id="UP001614338">
    <property type="component" value="Unassembled WGS sequence"/>
</dbReference>
<organism evidence="1 2">
    <name type="scientific">Vreelandella lionensis</name>
    <dbReference type="NCBI Taxonomy" id="1144478"/>
    <lineage>
        <taxon>Bacteria</taxon>
        <taxon>Pseudomonadati</taxon>
        <taxon>Pseudomonadota</taxon>
        <taxon>Gammaproteobacteria</taxon>
        <taxon>Oceanospirillales</taxon>
        <taxon>Halomonadaceae</taxon>
        <taxon>Vreelandella</taxon>
    </lineage>
</organism>
<name>A0ABW8BQ62_9GAMM</name>
<keyword evidence="2" id="KW-1185">Reference proteome</keyword>
<evidence type="ECO:0008006" key="3">
    <source>
        <dbReference type="Google" id="ProtNLM"/>
    </source>
</evidence>
<reference evidence="1 2" key="1">
    <citation type="submission" date="2024-10" db="EMBL/GenBank/DDBJ databases">
        <title>The Natural Products Discovery Center: Release of the First 8490 Sequenced Strains for Exploring Actinobacteria Biosynthetic Diversity.</title>
        <authorList>
            <person name="Kalkreuter E."/>
            <person name="Kautsar S.A."/>
            <person name="Yang D."/>
            <person name="Bader C.D."/>
            <person name="Teijaro C.N."/>
            <person name="Fluegel L."/>
            <person name="Davis C.M."/>
            <person name="Simpson J.R."/>
            <person name="Lauterbach L."/>
            <person name="Steele A.D."/>
            <person name="Gui C."/>
            <person name="Meng S."/>
            <person name="Li G."/>
            <person name="Viehrig K."/>
            <person name="Ye F."/>
            <person name="Su P."/>
            <person name="Kiefer A.F."/>
            <person name="Nichols A."/>
            <person name="Cepeda A.J."/>
            <person name="Yan W."/>
            <person name="Fan B."/>
            <person name="Jiang Y."/>
            <person name="Adhikari A."/>
            <person name="Zheng C.-J."/>
            <person name="Schuster L."/>
            <person name="Cowan T.M."/>
            <person name="Smanski M.J."/>
            <person name="Chevrette M.G."/>
            <person name="De Carvalho L.P.S."/>
            <person name="Shen B."/>
        </authorList>
    </citation>
    <scope>NUCLEOTIDE SEQUENCE [LARGE SCALE GENOMIC DNA]</scope>
    <source>
        <strain evidence="1 2">NPDC077409</strain>
    </source>
</reference>
<comment type="caution">
    <text evidence="1">The sequence shown here is derived from an EMBL/GenBank/DDBJ whole genome shotgun (WGS) entry which is preliminary data.</text>
</comment>
<evidence type="ECO:0000313" key="1">
    <source>
        <dbReference type="EMBL" id="MFI8748778.1"/>
    </source>
</evidence>
<accession>A0ABW8BQ62</accession>
<dbReference type="RefSeq" id="WP_399841708.1">
    <property type="nucleotide sequence ID" value="NZ_JBITWC010000003.1"/>
</dbReference>
<evidence type="ECO:0000313" key="2">
    <source>
        <dbReference type="Proteomes" id="UP001614338"/>
    </source>
</evidence>
<protein>
    <recommendedName>
        <fullName evidence="3">DUF4376 domain-containing protein</fullName>
    </recommendedName>
</protein>